<keyword evidence="7" id="KW-0645">Protease</keyword>
<evidence type="ECO:0000256" key="7">
    <source>
        <dbReference type="RuleBase" id="RU362042"/>
    </source>
</evidence>
<dbReference type="SUPFAM" id="SSF51306">
    <property type="entry name" value="LexA/Signal peptidase"/>
    <property type="match status" value="1"/>
</dbReference>
<dbReference type="EMBL" id="LSZO01000188">
    <property type="protein sequence ID" value="KXU36151.1"/>
    <property type="molecule type" value="Genomic_DNA"/>
</dbReference>
<reference evidence="9 10" key="1">
    <citation type="submission" date="2016-02" db="EMBL/GenBank/DDBJ databases">
        <authorList>
            <person name="Wen L."/>
            <person name="He K."/>
            <person name="Yang H."/>
        </authorList>
    </citation>
    <scope>NUCLEOTIDE SEQUENCE [LARGE SCALE GENOMIC DNA]</scope>
    <source>
        <strain evidence="9 10">CV58</strain>
    </source>
</reference>
<dbReference type="Gene3D" id="2.10.109.10">
    <property type="entry name" value="Umud Fragment, subunit A"/>
    <property type="match status" value="1"/>
</dbReference>
<evidence type="ECO:0000259" key="8">
    <source>
        <dbReference type="Pfam" id="PF10502"/>
    </source>
</evidence>
<feature type="active site" evidence="6">
    <location>
        <position position="145"/>
    </location>
</feature>
<comment type="caution">
    <text evidence="9">The sequence shown here is derived from an EMBL/GenBank/DDBJ whole genome shotgun (WGS) entry which is preliminary data.</text>
</comment>
<dbReference type="InterPro" id="IPR019533">
    <property type="entry name" value="Peptidase_S26"/>
</dbReference>
<organism evidence="9 10">
    <name type="scientific">Ventosimonas gracilis</name>
    <dbReference type="NCBI Taxonomy" id="1680762"/>
    <lineage>
        <taxon>Bacteria</taxon>
        <taxon>Pseudomonadati</taxon>
        <taxon>Pseudomonadota</taxon>
        <taxon>Gammaproteobacteria</taxon>
        <taxon>Pseudomonadales</taxon>
        <taxon>Ventosimonadaceae</taxon>
        <taxon>Ventosimonas</taxon>
    </lineage>
</organism>
<evidence type="ECO:0000256" key="2">
    <source>
        <dbReference type="ARBA" id="ARBA00009370"/>
    </source>
</evidence>
<dbReference type="EC" id="3.4.21.89" evidence="3 7"/>
<evidence type="ECO:0000256" key="1">
    <source>
        <dbReference type="ARBA" id="ARBA00000677"/>
    </source>
</evidence>
<dbReference type="PANTHER" id="PTHR43390">
    <property type="entry name" value="SIGNAL PEPTIDASE I"/>
    <property type="match status" value="1"/>
</dbReference>
<evidence type="ECO:0000313" key="10">
    <source>
        <dbReference type="Proteomes" id="UP000072660"/>
    </source>
</evidence>
<dbReference type="CDD" id="cd06530">
    <property type="entry name" value="S26_SPase_I"/>
    <property type="match status" value="1"/>
</dbReference>
<dbReference type="PANTHER" id="PTHR43390:SF1">
    <property type="entry name" value="CHLOROPLAST PROCESSING PEPTIDASE"/>
    <property type="match status" value="1"/>
</dbReference>
<comment type="subcellular location">
    <subcellularLocation>
        <location evidence="7">Membrane</location>
        <topology evidence="7">Multi-pass membrane protein</topology>
    </subcellularLocation>
</comment>
<evidence type="ECO:0000256" key="6">
    <source>
        <dbReference type="PIRSR" id="PIRSR600223-1"/>
    </source>
</evidence>
<comment type="similarity">
    <text evidence="2 7">Belongs to the peptidase S26 family.</text>
</comment>
<dbReference type="RefSeq" id="WP_068392086.1">
    <property type="nucleotide sequence ID" value="NZ_LSZO01000188.1"/>
</dbReference>
<dbReference type="InterPro" id="IPR036286">
    <property type="entry name" value="LexA/Signal_pep-like_sf"/>
</dbReference>
<dbReference type="AlphaFoldDB" id="A0A139SNY1"/>
<dbReference type="InterPro" id="IPR019757">
    <property type="entry name" value="Pept_S26A_signal_pept_1_Lys-AS"/>
</dbReference>
<dbReference type="InterPro" id="IPR000223">
    <property type="entry name" value="Pept_S26A_signal_pept_1"/>
</dbReference>
<proteinExistence type="inferred from homology"/>
<dbReference type="PROSITE" id="PS00760">
    <property type="entry name" value="SPASE_I_2"/>
    <property type="match status" value="1"/>
</dbReference>
<accession>A0A139SNY1</accession>
<dbReference type="InterPro" id="IPR019758">
    <property type="entry name" value="Pept_S26A_signal_pept_1_CS"/>
</dbReference>
<dbReference type="GO" id="GO:0004252">
    <property type="term" value="F:serine-type endopeptidase activity"/>
    <property type="evidence" value="ECO:0007669"/>
    <property type="project" value="InterPro"/>
</dbReference>
<dbReference type="PROSITE" id="PS00761">
    <property type="entry name" value="SPASE_I_3"/>
    <property type="match status" value="1"/>
</dbReference>
<comment type="catalytic activity">
    <reaction evidence="1 7">
        <text>Cleavage of hydrophobic, N-terminal signal or leader sequences from secreted and periplasmic proteins.</text>
        <dbReference type="EC" id="3.4.21.89"/>
    </reaction>
</comment>
<dbReference type="OrthoDB" id="9815782at2"/>
<dbReference type="Pfam" id="PF10502">
    <property type="entry name" value="Peptidase_S26"/>
    <property type="match status" value="1"/>
</dbReference>
<feature type="domain" description="Peptidase S26" evidence="8">
    <location>
        <begin position="60"/>
        <end position="270"/>
    </location>
</feature>
<keyword evidence="5 7" id="KW-0378">Hydrolase</keyword>
<dbReference type="NCBIfam" id="TIGR02227">
    <property type="entry name" value="sigpep_I_bact"/>
    <property type="match status" value="1"/>
</dbReference>
<evidence type="ECO:0000256" key="4">
    <source>
        <dbReference type="ARBA" id="ARBA00019232"/>
    </source>
</evidence>
<protein>
    <recommendedName>
        <fullName evidence="4 7">Signal peptidase I</fullName>
        <ecNumber evidence="3 7">3.4.21.89</ecNumber>
    </recommendedName>
</protein>
<dbReference type="Proteomes" id="UP000072660">
    <property type="component" value="Unassembled WGS sequence"/>
</dbReference>
<gene>
    <name evidence="9" type="ORF">AXE65_05740</name>
</gene>
<sequence>MSIDFSLLLVLLVAVCGALALLDFAVLAPRRRSAILLYQGQTLEPEPAVLDRLNREPLLVGWGKSLFPVLAIVLVIRSFLVEPFQIPTGSMRPTLEVGDFILTNKFIYGIRLPVLGSEIIPVTQPKRGDVMVFRYPIDPAVHYIKRVIGLPGDKIHYDQESKQLYINGQLIEEQRQEDEPGSLGSITWYREKLGETSHLIRKENGPTRYNPNTDCGACEWTVPPGYYFMMGDNRDGSHDSRYWENPYPSPELQGMVPERYIVGKAFTIWFTWPSPRLQNLPSLSRVGPIK</sequence>
<name>A0A139SNY1_9GAMM</name>
<dbReference type="GO" id="GO:0016020">
    <property type="term" value="C:membrane"/>
    <property type="evidence" value="ECO:0007669"/>
    <property type="project" value="UniProtKB-SubCell"/>
</dbReference>
<evidence type="ECO:0000256" key="5">
    <source>
        <dbReference type="ARBA" id="ARBA00022801"/>
    </source>
</evidence>
<keyword evidence="10" id="KW-1185">Reference proteome</keyword>
<evidence type="ECO:0000256" key="3">
    <source>
        <dbReference type="ARBA" id="ARBA00013208"/>
    </source>
</evidence>
<dbReference type="GO" id="GO:0006465">
    <property type="term" value="P:signal peptide processing"/>
    <property type="evidence" value="ECO:0007669"/>
    <property type="project" value="InterPro"/>
</dbReference>
<feature type="active site" evidence="6">
    <location>
        <position position="90"/>
    </location>
</feature>
<dbReference type="GO" id="GO:0009003">
    <property type="term" value="F:signal peptidase activity"/>
    <property type="evidence" value="ECO:0007669"/>
    <property type="project" value="UniProtKB-EC"/>
</dbReference>
<evidence type="ECO:0000313" key="9">
    <source>
        <dbReference type="EMBL" id="KXU36151.1"/>
    </source>
</evidence>
<dbReference type="PRINTS" id="PR00727">
    <property type="entry name" value="LEADERPTASE"/>
</dbReference>